<gene>
    <name evidence="1" type="ORF">B9D04_04075</name>
</gene>
<name>A0A1X4JM19_9LACO</name>
<proteinExistence type="predicted"/>
<organism evidence="1 2">
    <name type="scientific">Weissella cibaria</name>
    <dbReference type="NCBI Taxonomy" id="137591"/>
    <lineage>
        <taxon>Bacteria</taxon>
        <taxon>Bacillati</taxon>
        <taxon>Bacillota</taxon>
        <taxon>Bacilli</taxon>
        <taxon>Lactobacillales</taxon>
        <taxon>Lactobacillaceae</taxon>
        <taxon>Weissella</taxon>
    </lineage>
</organism>
<dbReference type="Proteomes" id="UP000193588">
    <property type="component" value="Unassembled WGS sequence"/>
</dbReference>
<dbReference type="RefSeq" id="WP_085638113.1">
    <property type="nucleotide sequence ID" value="NZ_NDXJ01000005.1"/>
</dbReference>
<sequence length="64" mass="7591">MKVKITYEEILTKEIEVEIKDDMPVDDFARKFYQDEKIVLTADDLQTTSFMIETPDWSGDWSKI</sequence>
<accession>A0A1X4JM19</accession>
<evidence type="ECO:0000313" key="1">
    <source>
        <dbReference type="EMBL" id="OSP89703.1"/>
    </source>
</evidence>
<reference evidence="1 2" key="1">
    <citation type="submission" date="2017-04" db="EMBL/GenBank/DDBJ databases">
        <title>The genome sequence of Weissella cibaria isolated from wild Drosophila.</title>
        <authorList>
            <person name="Ricks N.J."/>
            <person name="Carroll C."/>
            <person name="Walters A."/>
            <person name="Newell P.D."/>
            <person name="Chaston J.M."/>
        </authorList>
    </citation>
    <scope>NUCLEOTIDE SEQUENCE [LARGE SCALE GENOMIC DNA]</scope>
    <source>
        <strain evidence="1 2">DmW_103</strain>
    </source>
</reference>
<comment type="caution">
    <text evidence="1">The sequence shown here is derived from an EMBL/GenBank/DDBJ whole genome shotgun (WGS) entry which is preliminary data.</text>
</comment>
<protein>
    <submittedName>
        <fullName evidence="1">Uncharacterized protein</fullName>
    </submittedName>
</protein>
<evidence type="ECO:0000313" key="2">
    <source>
        <dbReference type="Proteomes" id="UP000193588"/>
    </source>
</evidence>
<dbReference type="AlphaFoldDB" id="A0A1X4JM19"/>
<dbReference type="EMBL" id="NDXJ01000005">
    <property type="protein sequence ID" value="OSP89703.1"/>
    <property type="molecule type" value="Genomic_DNA"/>
</dbReference>